<dbReference type="GO" id="GO:0004176">
    <property type="term" value="F:ATP-dependent peptidase activity"/>
    <property type="evidence" value="ECO:0007669"/>
    <property type="project" value="InterPro"/>
</dbReference>
<dbReference type="AlphaFoldDB" id="A0A0G1E5P5"/>
<dbReference type="Pfam" id="PF01434">
    <property type="entry name" value="Peptidase_M41"/>
    <property type="match status" value="1"/>
</dbReference>
<organism evidence="2 3">
    <name type="scientific">Candidatus Daviesbacteria bacterium GW2011_GWA2_42_7</name>
    <dbReference type="NCBI Taxonomy" id="1618425"/>
    <lineage>
        <taxon>Bacteria</taxon>
        <taxon>Candidatus Daviesiibacteriota</taxon>
    </lineage>
</organism>
<evidence type="ECO:0000313" key="3">
    <source>
        <dbReference type="Proteomes" id="UP000034785"/>
    </source>
</evidence>
<proteinExistence type="predicted"/>
<dbReference type="GO" id="GO:0005524">
    <property type="term" value="F:ATP binding"/>
    <property type="evidence" value="ECO:0007669"/>
    <property type="project" value="InterPro"/>
</dbReference>
<reference evidence="2 3" key="1">
    <citation type="journal article" date="2015" name="Nature">
        <title>rRNA introns, odd ribosomes, and small enigmatic genomes across a large radiation of phyla.</title>
        <authorList>
            <person name="Brown C.T."/>
            <person name="Hug L.A."/>
            <person name="Thomas B.C."/>
            <person name="Sharon I."/>
            <person name="Castelle C.J."/>
            <person name="Singh A."/>
            <person name="Wilkins M.J."/>
            <person name="Williams K.H."/>
            <person name="Banfield J.F."/>
        </authorList>
    </citation>
    <scope>NUCLEOTIDE SEQUENCE [LARGE SCALE GENOMIC DNA]</scope>
</reference>
<dbReference type="InterPro" id="IPR000642">
    <property type="entry name" value="Peptidase_M41"/>
</dbReference>
<keyword evidence="2" id="KW-0378">Hydrolase</keyword>
<dbReference type="InterPro" id="IPR037219">
    <property type="entry name" value="Peptidase_M41-like"/>
</dbReference>
<evidence type="ECO:0000259" key="1">
    <source>
        <dbReference type="Pfam" id="PF01434"/>
    </source>
</evidence>
<dbReference type="Proteomes" id="UP000034785">
    <property type="component" value="Unassembled WGS sequence"/>
</dbReference>
<dbReference type="Gene3D" id="1.20.58.760">
    <property type="entry name" value="Peptidase M41"/>
    <property type="match status" value="1"/>
</dbReference>
<dbReference type="GO" id="GO:0006508">
    <property type="term" value="P:proteolysis"/>
    <property type="evidence" value="ECO:0007669"/>
    <property type="project" value="UniProtKB-KW"/>
</dbReference>
<sequence length="61" mass="6735">IDEEVKKLIDVGLETAKALLKKHRKLMDKVAEALIVKETLEGEEFEKIVGSSKAALVTLKS</sequence>
<dbReference type="GO" id="GO:0004222">
    <property type="term" value="F:metalloendopeptidase activity"/>
    <property type="evidence" value="ECO:0007669"/>
    <property type="project" value="InterPro"/>
</dbReference>
<keyword evidence="2" id="KW-0645">Protease</keyword>
<gene>
    <name evidence="2" type="ORF">UV41_C0042G0012</name>
</gene>
<protein>
    <submittedName>
        <fullName evidence="2">ATP-dependent zinc metalloprotease FtsH</fullName>
    </submittedName>
</protein>
<dbReference type="SUPFAM" id="SSF140990">
    <property type="entry name" value="FtsH protease domain-like"/>
    <property type="match status" value="1"/>
</dbReference>
<evidence type="ECO:0000313" key="2">
    <source>
        <dbReference type="EMBL" id="KKS69898.1"/>
    </source>
</evidence>
<accession>A0A0G1E5P5</accession>
<dbReference type="EMBL" id="LCEJ01000042">
    <property type="protein sequence ID" value="KKS69898.1"/>
    <property type="molecule type" value="Genomic_DNA"/>
</dbReference>
<keyword evidence="2" id="KW-0482">Metalloprotease</keyword>
<feature type="non-terminal residue" evidence="2">
    <location>
        <position position="1"/>
    </location>
</feature>
<comment type="caution">
    <text evidence="2">The sequence shown here is derived from an EMBL/GenBank/DDBJ whole genome shotgun (WGS) entry which is preliminary data.</text>
</comment>
<name>A0A0G1E5P5_9BACT</name>
<feature type="domain" description="Peptidase M41" evidence="1">
    <location>
        <begin position="1"/>
        <end position="48"/>
    </location>
</feature>